<evidence type="ECO:0000256" key="1">
    <source>
        <dbReference type="ARBA" id="ARBA00004651"/>
    </source>
</evidence>
<keyword evidence="11" id="KW-0443">Lipid metabolism</keyword>
<dbReference type="Gene3D" id="1.10.287.3610">
    <property type="match status" value="1"/>
</dbReference>
<evidence type="ECO:0000256" key="10">
    <source>
        <dbReference type="ARBA" id="ARBA00022989"/>
    </source>
</evidence>
<dbReference type="EMBL" id="JBHUGI010000002">
    <property type="protein sequence ID" value="MFD1926530.1"/>
    <property type="molecule type" value="Genomic_DNA"/>
</dbReference>
<gene>
    <name evidence="16" type="ORF">ACFSFY_00385</name>
</gene>
<keyword evidence="14" id="KW-1208">Phospholipid metabolism</keyword>
<dbReference type="GO" id="GO:0016301">
    <property type="term" value="F:kinase activity"/>
    <property type="evidence" value="ECO:0007669"/>
    <property type="project" value="UniProtKB-KW"/>
</dbReference>
<evidence type="ECO:0000256" key="2">
    <source>
        <dbReference type="ARBA" id="ARBA00005967"/>
    </source>
</evidence>
<evidence type="ECO:0000256" key="5">
    <source>
        <dbReference type="ARBA" id="ARBA00022679"/>
    </source>
</evidence>
<evidence type="ECO:0000256" key="12">
    <source>
        <dbReference type="ARBA" id="ARBA00023136"/>
    </source>
</evidence>
<keyword evidence="8 16" id="KW-0418">Kinase</keyword>
<name>A0ABW4SCD8_9BACL</name>
<evidence type="ECO:0000256" key="13">
    <source>
        <dbReference type="ARBA" id="ARBA00023209"/>
    </source>
</evidence>
<dbReference type="Proteomes" id="UP001597218">
    <property type="component" value="Unassembled WGS sequence"/>
</dbReference>
<keyword evidence="6 15" id="KW-0812">Transmembrane</keyword>
<dbReference type="PANTHER" id="PTHR34299">
    <property type="entry name" value="DIACYLGLYCEROL KINASE"/>
    <property type="match status" value="1"/>
</dbReference>
<reference evidence="17" key="1">
    <citation type="journal article" date="2019" name="Int. J. Syst. Evol. Microbiol.">
        <title>The Global Catalogue of Microorganisms (GCM) 10K type strain sequencing project: providing services to taxonomists for standard genome sequencing and annotation.</title>
        <authorList>
            <consortium name="The Broad Institute Genomics Platform"/>
            <consortium name="The Broad Institute Genome Sequencing Center for Infectious Disease"/>
            <person name="Wu L."/>
            <person name="Ma J."/>
        </authorList>
    </citation>
    <scope>NUCLEOTIDE SEQUENCE [LARGE SCALE GENOMIC DNA]</scope>
    <source>
        <strain evidence="17">CGMCC 4.7177</strain>
    </source>
</reference>
<dbReference type="InterPro" id="IPR000829">
    <property type="entry name" value="DAGK"/>
</dbReference>
<keyword evidence="12 15" id="KW-0472">Membrane</keyword>
<comment type="similarity">
    <text evidence="2">Belongs to the bacterial diacylglycerol kinase family.</text>
</comment>
<evidence type="ECO:0000256" key="14">
    <source>
        <dbReference type="ARBA" id="ARBA00023264"/>
    </source>
</evidence>
<evidence type="ECO:0000313" key="16">
    <source>
        <dbReference type="EMBL" id="MFD1926530.1"/>
    </source>
</evidence>
<evidence type="ECO:0000256" key="9">
    <source>
        <dbReference type="ARBA" id="ARBA00022840"/>
    </source>
</evidence>
<dbReference type="Pfam" id="PF01219">
    <property type="entry name" value="DAGK_prokar"/>
    <property type="match status" value="1"/>
</dbReference>
<comment type="caution">
    <text evidence="16">The sequence shown here is derived from an EMBL/GenBank/DDBJ whole genome shotgun (WGS) entry which is preliminary data.</text>
</comment>
<dbReference type="EC" id="2.7.1.-" evidence="16"/>
<evidence type="ECO:0000256" key="15">
    <source>
        <dbReference type="SAM" id="Phobius"/>
    </source>
</evidence>
<evidence type="ECO:0000256" key="7">
    <source>
        <dbReference type="ARBA" id="ARBA00022741"/>
    </source>
</evidence>
<keyword evidence="5 16" id="KW-0808">Transferase</keyword>
<evidence type="ECO:0000256" key="8">
    <source>
        <dbReference type="ARBA" id="ARBA00022777"/>
    </source>
</evidence>
<dbReference type="RefSeq" id="WP_381535188.1">
    <property type="nucleotide sequence ID" value="NZ_JBHUGI010000002.1"/>
</dbReference>
<dbReference type="InterPro" id="IPR033717">
    <property type="entry name" value="UDPK"/>
</dbReference>
<dbReference type="CDD" id="cd14265">
    <property type="entry name" value="UDPK_IM_like"/>
    <property type="match status" value="1"/>
</dbReference>
<comment type="subcellular location">
    <subcellularLocation>
        <location evidence="1">Cell membrane</location>
        <topology evidence="1">Multi-pass membrane protein</topology>
    </subcellularLocation>
</comment>
<evidence type="ECO:0000256" key="11">
    <source>
        <dbReference type="ARBA" id="ARBA00023098"/>
    </source>
</evidence>
<evidence type="ECO:0000256" key="3">
    <source>
        <dbReference type="ARBA" id="ARBA00022475"/>
    </source>
</evidence>
<evidence type="ECO:0000256" key="6">
    <source>
        <dbReference type="ARBA" id="ARBA00022692"/>
    </source>
</evidence>
<dbReference type="InterPro" id="IPR036945">
    <property type="entry name" value="DAGK_sf"/>
</dbReference>
<dbReference type="PANTHER" id="PTHR34299:SF1">
    <property type="entry name" value="DIACYLGLYCEROL KINASE"/>
    <property type="match status" value="1"/>
</dbReference>
<evidence type="ECO:0000313" key="17">
    <source>
        <dbReference type="Proteomes" id="UP001597218"/>
    </source>
</evidence>
<feature type="transmembrane region" description="Helical" evidence="15">
    <location>
        <begin position="27"/>
        <end position="44"/>
    </location>
</feature>
<protein>
    <submittedName>
        <fullName evidence="16">Diacylglycerol kinase family protein</fullName>
        <ecNumber evidence="16">2.7.1.-</ecNumber>
    </submittedName>
</protein>
<keyword evidence="17" id="KW-1185">Reference proteome</keyword>
<evidence type="ECO:0000256" key="4">
    <source>
        <dbReference type="ARBA" id="ARBA00022516"/>
    </source>
</evidence>
<organism evidence="16 17">
    <name type="scientific">Sporosarcina siberiensis</name>
    <dbReference type="NCBI Taxonomy" id="1365606"/>
    <lineage>
        <taxon>Bacteria</taxon>
        <taxon>Bacillati</taxon>
        <taxon>Bacillota</taxon>
        <taxon>Bacilli</taxon>
        <taxon>Bacillales</taxon>
        <taxon>Caryophanaceae</taxon>
        <taxon>Sporosarcina</taxon>
    </lineage>
</organism>
<feature type="transmembrane region" description="Helical" evidence="15">
    <location>
        <begin position="90"/>
        <end position="111"/>
    </location>
</feature>
<accession>A0ABW4SCD8</accession>
<sequence length="116" mass="12817">MRTFFKAFKYAWDGVLFGARVERNFKFHLLAGLLVVIAGFLTGLSLLEWFVVLILIAGMLSLELMNSAIERVVNLVTTEIHPLAKQAKDLAAGAVLIYAVMSGVVGLLLFASKWFN</sequence>
<keyword evidence="3" id="KW-1003">Cell membrane</keyword>
<keyword evidence="9" id="KW-0067">ATP-binding</keyword>
<keyword evidence="7" id="KW-0547">Nucleotide-binding</keyword>
<keyword evidence="13" id="KW-0594">Phospholipid biosynthesis</keyword>
<keyword evidence="10 15" id="KW-1133">Transmembrane helix</keyword>
<proteinExistence type="inferred from homology"/>
<keyword evidence="4" id="KW-0444">Lipid biosynthesis</keyword>